<reference evidence="1 2" key="1">
    <citation type="journal article" date="2022" name="New Phytol.">
        <title>Ecological generalism drives hyperdiversity of secondary metabolite gene clusters in xylarialean endophytes.</title>
        <authorList>
            <person name="Franco M.E.E."/>
            <person name="Wisecaver J.H."/>
            <person name="Arnold A.E."/>
            <person name="Ju Y.M."/>
            <person name="Slot J.C."/>
            <person name="Ahrendt S."/>
            <person name="Moore L.P."/>
            <person name="Eastman K.E."/>
            <person name="Scott K."/>
            <person name="Konkel Z."/>
            <person name="Mondo S.J."/>
            <person name="Kuo A."/>
            <person name="Hayes R.D."/>
            <person name="Haridas S."/>
            <person name="Andreopoulos B."/>
            <person name="Riley R."/>
            <person name="LaButti K."/>
            <person name="Pangilinan J."/>
            <person name="Lipzen A."/>
            <person name="Amirebrahimi M."/>
            <person name="Yan J."/>
            <person name="Adam C."/>
            <person name="Keymanesh K."/>
            <person name="Ng V."/>
            <person name="Louie K."/>
            <person name="Northen T."/>
            <person name="Drula E."/>
            <person name="Henrissat B."/>
            <person name="Hsieh H.M."/>
            <person name="Youens-Clark K."/>
            <person name="Lutzoni F."/>
            <person name="Miadlikowska J."/>
            <person name="Eastwood D.C."/>
            <person name="Hamelin R.C."/>
            <person name="Grigoriev I.V."/>
            <person name="U'Ren J.M."/>
        </authorList>
    </citation>
    <scope>NUCLEOTIDE SEQUENCE [LARGE SCALE GENOMIC DNA]</scope>
    <source>
        <strain evidence="1 2">ER1909</strain>
    </source>
</reference>
<evidence type="ECO:0000313" key="1">
    <source>
        <dbReference type="EMBL" id="KAI6087599.1"/>
    </source>
</evidence>
<name>A0ACC0D4T9_9PEZI</name>
<organism evidence="1 2">
    <name type="scientific">Hypoxylon rubiginosum</name>
    <dbReference type="NCBI Taxonomy" id="110542"/>
    <lineage>
        <taxon>Eukaryota</taxon>
        <taxon>Fungi</taxon>
        <taxon>Dikarya</taxon>
        <taxon>Ascomycota</taxon>
        <taxon>Pezizomycotina</taxon>
        <taxon>Sordariomycetes</taxon>
        <taxon>Xylariomycetidae</taxon>
        <taxon>Xylariales</taxon>
        <taxon>Hypoxylaceae</taxon>
        <taxon>Hypoxylon</taxon>
    </lineage>
</organism>
<dbReference type="EMBL" id="MU394307">
    <property type="protein sequence ID" value="KAI6087599.1"/>
    <property type="molecule type" value="Genomic_DNA"/>
</dbReference>
<gene>
    <name evidence="1" type="ORF">F4821DRAFT_277760</name>
</gene>
<proteinExistence type="predicted"/>
<accession>A0ACC0D4T9</accession>
<keyword evidence="2" id="KW-1185">Reference proteome</keyword>
<protein>
    <submittedName>
        <fullName evidence="1">Uncharacterized protein</fullName>
    </submittedName>
</protein>
<evidence type="ECO:0000313" key="2">
    <source>
        <dbReference type="Proteomes" id="UP001497680"/>
    </source>
</evidence>
<sequence length="252" mass="28309">MEWPPPRYTGPDRTLIDLNFANDVDFKTDLELHTLLLRVSQIEKWEYTCIGEVICQPKRAIVIIGWKAGDEPEGAAQVRAAEFWSPLKPRLSDDAVIIHVAIRLNWPGLLLDITEIDFVRGPTQMIRQKALADRVDTLRGRTTAIGSHETPTELLGGQGSTVFDNGWGRSTVVLIFWWKSHLDRDVFIDPEQDSAGGPTEYAELIAKSFEEIIAAGGSVEKLDIRCHMWYPEGTGSRKKGRSSLKKCCCTMQ</sequence>
<comment type="caution">
    <text evidence="1">The sequence shown here is derived from an EMBL/GenBank/DDBJ whole genome shotgun (WGS) entry which is preliminary data.</text>
</comment>
<dbReference type="Proteomes" id="UP001497680">
    <property type="component" value="Unassembled WGS sequence"/>
</dbReference>